<feature type="domain" description="Metallo-beta-lactamase" evidence="1">
    <location>
        <begin position="12"/>
        <end position="176"/>
    </location>
</feature>
<dbReference type="SMART" id="SM00849">
    <property type="entry name" value="Lactamase_B"/>
    <property type="match status" value="1"/>
</dbReference>
<dbReference type="SUPFAM" id="SSF56281">
    <property type="entry name" value="Metallo-hydrolase/oxidoreductase"/>
    <property type="match status" value="1"/>
</dbReference>
<gene>
    <name evidence="2" type="ORF">PFCIRM138_01670</name>
</gene>
<accession>A0A0B7P1G2</accession>
<dbReference type="EMBL" id="LM676436">
    <property type="protein sequence ID" value="CEP27453.1"/>
    <property type="molecule type" value="Genomic_DNA"/>
</dbReference>
<evidence type="ECO:0000313" key="2">
    <source>
        <dbReference type="EMBL" id="CEP27453.1"/>
    </source>
</evidence>
<sequence length="197" mass="20791">MKWESRSVGSMENNAYLLTSSDDHLVLVDAATEPGTLLGWIGPRTLDAVITTHQHFDHIGALAAVIEATGATPGCGGPDAASIAEQTGVQCRTVWTGDTLLVGDEALEVIGLVGHTPGSIALVLPTNPTVLITGDSLFPGGVGRTKDHDEFDSLFGDVTTKLFDRFGDDTLVLPGHGKSTTLGAERPHLPEWRARGW</sequence>
<reference evidence="2" key="1">
    <citation type="submission" date="2014-08" db="EMBL/GenBank/DDBJ databases">
        <authorList>
            <person name="Falentin Helene"/>
        </authorList>
    </citation>
    <scope>NUCLEOTIDE SEQUENCE</scope>
</reference>
<organism evidence="2">
    <name type="scientific">Propionibacterium freudenreichii subsp. freudenreichii</name>
    <dbReference type="NCBI Taxonomy" id="66712"/>
    <lineage>
        <taxon>Bacteria</taxon>
        <taxon>Bacillati</taxon>
        <taxon>Actinomycetota</taxon>
        <taxon>Actinomycetes</taxon>
        <taxon>Propionibacteriales</taxon>
        <taxon>Propionibacteriaceae</taxon>
        <taxon>Propionibacterium</taxon>
    </lineage>
</organism>
<dbReference type="PANTHER" id="PTHR46233">
    <property type="entry name" value="HYDROXYACYLGLUTATHIONE HYDROLASE GLOC"/>
    <property type="match status" value="1"/>
</dbReference>
<name>A0A0B7P1G2_PROFF</name>
<dbReference type="InterPro" id="IPR036866">
    <property type="entry name" value="RibonucZ/Hydroxyglut_hydro"/>
</dbReference>
<dbReference type="Pfam" id="PF00753">
    <property type="entry name" value="Lactamase_B"/>
    <property type="match status" value="1"/>
</dbReference>
<dbReference type="InterPro" id="IPR051453">
    <property type="entry name" value="MBL_Glyoxalase_II"/>
</dbReference>
<dbReference type="CDD" id="cd06262">
    <property type="entry name" value="metallo-hydrolase-like_MBL-fold"/>
    <property type="match status" value="1"/>
</dbReference>
<dbReference type="InterPro" id="IPR001279">
    <property type="entry name" value="Metallo-B-lactamas"/>
</dbReference>
<dbReference type="PANTHER" id="PTHR46233:SF1">
    <property type="entry name" value="CONSERVED PROTEIN"/>
    <property type="match status" value="1"/>
</dbReference>
<evidence type="ECO:0000259" key="1">
    <source>
        <dbReference type="SMART" id="SM00849"/>
    </source>
</evidence>
<dbReference type="AlphaFoldDB" id="A0A0B7P1G2"/>
<protein>
    <submittedName>
        <fullName evidence="2">Beta-lactamase-like</fullName>
    </submittedName>
</protein>
<proteinExistence type="predicted"/>
<dbReference type="Gene3D" id="3.60.15.10">
    <property type="entry name" value="Ribonuclease Z/Hydroxyacylglutathione hydrolase-like"/>
    <property type="match status" value="1"/>
</dbReference>